<dbReference type="GO" id="GO:0003677">
    <property type="term" value="F:DNA binding"/>
    <property type="evidence" value="ECO:0007669"/>
    <property type="project" value="UniProtKB-KW"/>
</dbReference>
<dbReference type="PANTHER" id="PTHR10629">
    <property type="entry name" value="CYTOSINE-SPECIFIC METHYLTRANSFERASE"/>
    <property type="match status" value="1"/>
</dbReference>
<dbReference type="PROSITE" id="PS51038">
    <property type="entry name" value="BAH"/>
    <property type="match status" value="1"/>
</dbReference>
<evidence type="ECO:0000256" key="7">
    <source>
        <dbReference type="ARBA" id="ARBA00023242"/>
    </source>
</evidence>
<dbReference type="STRING" id="671987.R0K9X0"/>
<keyword evidence="4 8" id="KW-0808">Transferase</keyword>
<dbReference type="PANTHER" id="PTHR10629:SF54">
    <property type="entry name" value="DNA METHYLTRANSFERASE DIM-2"/>
    <property type="match status" value="1"/>
</dbReference>
<dbReference type="InterPro" id="IPR050390">
    <property type="entry name" value="C5-Methyltransferase"/>
</dbReference>
<evidence type="ECO:0000313" key="11">
    <source>
        <dbReference type="EMBL" id="EOA85032.1"/>
    </source>
</evidence>
<dbReference type="Proteomes" id="UP000016935">
    <property type="component" value="Unassembled WGS sequence"/>
</dbReference>
<keyword evidence="12" id="KW-1185">Reference proteome</keyword>
<dbReference type="InterPro" id="IPR057215">
    <property type="entry name" value="DUF7893"/>
</dbReference>
<evidence type="ECO:0000256" key="3">
    <source>
        <dbReference type="ARBA" id="ARBA00022603"/>
    </source>
</evidence>
<reference evidence="11 12" key="1">
    <citation type="journal article" date="2012" name="PLoS Pathog.">
        <title>Diverse lifestyles and strategies of plant pathogenesis encoded in the genomes of eighteen Dothideomycetes fungi.</title>
        <authorList>
            <person name="Ohm R.A."/>
            <person name="Feau N."/>
            <person name="Henrissat B."/>
            <person name="Schoch C.L."/>
            <person name="Horwitz B.A."/>
            <person name="Barry K.W."/>
            <person name="Condon B.J."/>
            <person name="Copeland A.C."/>
            <person name="Dhillon B."/>
            <person name="Glaser F."/>
            <person name="Hesse C.N."/>
            <person name="Kosti I."/>
            <person name="LaButti K."/>
            <person name="Lindquist E.A."/>
            <person name="Lucas S."/>
            <person name="Salamov A.A."/>
            <person name="Bradshaw R.E."/>
            <person name="Ciuffetti L."/>
            <person name="Hamelin R.C."/>
            <person name="Kema G.H.J."/>
            <person name="Lawrence C."/>
            <person name="Scott J.A."/>
            <person name="Spatafora J.W."/>
            <person name="Turgeon B.G."/>
            <person name="de Wit P.J.G.M."/>
            <person name="Zhong S."/>
            <person name="Goodwin S.B."/>
            <person name="Grigoriev I.V."/>
        </authorList>
    </citation>
    <scope>NUCLEOTIDE SEQUENCE [LARGE SCALE GENOMIC DNA]</scope>
    <source>
        <strain evidence="12">28A</strain>
    </source>
</reference>
<dbReference type="InterPro" id="IPR043151">
    <property type="entry name" value="BAH_sf"/>
</dbReference>
<dbReference type="PRINTS" id="PR00105">
    <property type="entry name" value="C5METTRFRASE"/>
</dbReference>
<proteinExistence type="inferred from homology"/>
<dbReference type="Pfam" id="PF25423">
    <property type="entry name" value="DUF7893"/>
    <property type="match status" value="1"/>
</dbReference>
<dbReference type="InterPro" id="IPR001025">
    <property type="entry name" value="BAH_dom"/>
</dbReference>
<dbReference type="AlphaFoldDB" id="R0K9X0"/>
<dbReference type="GeneID" id="19405817"/>
<evidence type="ECO:0000256" key="6">
    <source>
        <dbReference type="ARBA" id="ARBA00023125"/>
    </source>
</evidence>
<dbReference type="GO" id="GO:0005634">
    <property type="term" value="C:nucleus"/>
    <property type="evidence" value="ECO:0007669"/>
    <property type="project" value="UniProtKB-SubCell"/>
</dbReference>
<organism evidence="11 12">
    <name type="scientific">Exserohilum turcicum (strain 28A)</name>
    <name type="common">Northern leaf blight fungus</name>
    <name type="synonym">Setosphaeria turcica</name>
    <dbReference type="NCBI Taxonomy" id="671987"/>
    <lineage>
        <taxon>Eukaryota</taxon>
        <taxon>Fungi</taxon>
        <taxon>Dikarya</taxon>
        <taxon>Ascomycota</taxon>
        <taxon>Pezizomycotina</taxon>
        <taxon>Dothideomycetes</taxon>
        <taxon>Pleosporomycetidae</taxon>
        <taxon>Pleosporales</taxon>
        <taxon>Pleosporineae</taxon>
        <taxon>Pleosporaceae</taxon>
        <taxon>Exserohilum</taxon>
    </lineage>
</organism>
<evidence type="ECO:0000256" key="2">
    <source>
        <dbReference type="ARBA" id="ARBA00011975"/>
    </source>
</evidence>
<evidence type="ECO:0000256" key="9">
    <source>
        <dbReference type="SAM" id="MobiDB-lite"/>
    </source>
</evidence>
<dbReference type="Gene3D" id="3.90.120.10">
    <property type="entry name" value="DNA Methylase, subunit A, domain 2"/>
    <property type="match status" value="1"/>
</dbReference>
<dbReference type="InterPro" id="IPR029063">
    <property type="entry name" value="SAM-dependent_MTases_sf"/>
</dbReference>
<dbReference type="RefSeq" id="XP_008027524.1">
    <property type="nucleotide sequence ID" value="XM_008029333.1"/>
</dbReference>
<accession>R0K9X0</accession>
<dbReference type="HOGENOM" id="CLU_003836_1_1_1"/>
<gene>
    <name evidence="11" type="ORF">SETTUDRAFT_90128</name>
</gene>
<keyword evidence="6" id="KW-0238">DNA-binding</keyword>
<dbReference type="InterPro" id="IPR001525">
    <property type="entry name" value="C5_MeTfrase"/>
</dbReference>
<comment type="similarity">
    <text evidence="8">Belongs to the class I-like SAM-binding methyltransferase superfamily. C5-methyltransferase family.</text>
</comment>
<dbReference type="OrthoDB" id="5376140at2759"/>
<dbReference type="GO" id="GO:0044027">
    <property type="term" value="P:negative regulation of gene expression via chromosomal CpG island methylation"/>
    <property type="evidence" value="ECO:0007669"/>
    <property type="project" value="TreeGrafter"/>
</dbReference>
<dbReference type="EMBL" id="KB908703">
    <property type="protein sequence ID" value="EOA85032.1"/>
    <property type="molecule type" value="Genomic_DNA"/>
</dbReference>
<keyword evidence="7" id="KW-0539">Nucleus</keyword>
<dbReference type="eggNOG" id="ENOG502R6QN">
    <property type="taxonomic scope" value="Eukaryota"/>
</dbReference>
<reference evidence="11 12" key="2">
    <citation type="journal article" date="2013" name="PLoS Genet.">
        <title>Comparative genome structure, secondary metabolite, and effector coding capacity across Cochliobolus pathogens.</title>
        <authorList>
            <person name="Condon B.J."/>
            <person name="Leng Y."/>
            <person name="Wu D."/>
            <person name="Bushley K.E."/>
            <person name="Ohm R.A."/>
            <person name="Otillar R."/>
            <person name="Martin J."/>
            <person name="Schackwitz W."/>
            <person name="Grimwood J."/>
            <person name="MohdZainudin N."/>
            <person name="Xue C."/>
            <person name="Wang R."/>
            <person name="Manning V.A."/>
            <person name="Dhillon B."/>
            <person name="Tu Z.J."/>
            <person name="Steffenson B.J."/>
            <person name="Salamov A."/>
            <person name="Sun H."/>
            <person name="Lowry S."/>
            <person name="LaButti K."/>
            <person name="Han J."/>
            <person name="Copeland A."/>
            <person name="Lindquist E."/>
            <person name="Barry K."/>
            <person name="Schmutz J."/>
            <person name="Baker S.E."/>
            <person name="Ciuffetti L.M."/>
            <person name="Grigoriev I.V."/>
            <person name="Zhong S."/>
            <person name="Turgeon B.G."/>
        </authorList>
    </citation>
    <scope>NUCLEOTIDE SEQUENCE [LARGE SCALE GENOMIC DNA]</scope>
    <source>
        <strain evidence="12">28A</strain>
    </source>
</reference>
<dbReference type="PROSITE" id="PS51679">
    <property type="entry name" value="SAM_MT_C5"/>
    <property type="match status" value="1"/>
</dbReference>
<dbReference type="SUPFAM" id="SSF53335">
    <property type="entry name" value="S-adenosyl-L-methionine-dependent methyltransferases"/>
    <property type="match status" value="1"/>
</dbReference>
<name>R0K9X0_EXST2</name>
<feature type="active site" evidence="8">
    <location>
        <position position="706"/>
    </location>
</feature>
<protein>
    <recommendedName>
        <fullName evidence="2">DNA (cytosine-5-)-methyltransferase</fullName>
        <ecNumber evidence="2">2.1.1.37</ecNumber>
    </recommendedName>
</protein>
<keyword evidence="5 8" id="KW-0949">S-adenosyl-L-methionine</keyword>
<evidence type="ECO:0000313" key="12">
    <source>
        <dbReference type="Proteomes" id="UP000016935"/>
    </source>
</evidence>
<dbReference type="GO" id="GO:0032259">
    <property type="term" value="P:methylation"/>
    <property type="evidence" value="ECO:0007669"/>
    <property type="project" value="UniProtKB-KW"/>
</dbReference>
<dbReference type="Pfam" id="PF00145">
    <property type="entry name" value="DNA_methylase"/>
    <property type="match status" value="1"/>
</dbReference>
<evidence type="ECO:0000256" key="4">
    <source>
        <dbReference type="ARBA" id="ARBA00022679"/>
    </source>
</evidence>
<dbReference type="GO" id="GO:0003682">
    <property type="term" value="F:chromatin binding"/>
    <property type="evidence" value="ECO:0007669"/>
    <property type="project" value="InterPro"/>
</dbReference>
<feature type="region of interest" description="Disordered" evidence="9">
    <location>
        <begin position="288"/>
        <end position="312"/>
    </location>
</feature>
<dbReference type="GO" id="GO:0003886">
    <property type="term" value="F:DNA (cytosine-5-)-methyltransferase activity"/>
    <property type="evidence" value="ECO:0007669"/>
    <property type="project" value="UniProtKB-EC"/>
</dbReference>
<dbReference type="Gene3D" id="2.30.30.490">
    <property type="match status" value="1"/>
</dbReference>
<evidence type="ECO:0000256" key="1">
    <source>
        <dbReference type="ARBA" id="ARBA00004123"/>
    </source>
</evidence>
<evidence type="ECO:0000259" key="10">
    <source>
        <dbReference type="PROSITE" id="PS51038"/>
    </source>
</evidence>
<feature type="domain" description="BAH" evidence="10">
    <location>
        <begin position="333"/>
        <end position="454"/>
    </location>
</feature>
<dbReference type="EC" id="2.1.1.37" evidence="2"/>
<dbReference type="Gene3D" id="3.40.50.150">
    <property type="entry name" value="Vaccinia Virus protein VP39"/>
    <property type="match status" value="1"/>
</dbReference>
<evidence type="ECO:0000256" key="5">
    <source>
        <dbReference type="ARBA" id="ARBA00022691"/>
    </source>
</evidence>
<keyword evidence="3 8" id="KW-0489">Methyltransferase</keyword>
<sequence>MSTCTDFARSKSTKWSPPLPITSELEALRQLKTEWTRHSGAQTTHDKRDSKKRLLIVDLHDFEVYRSPDHYKRAYELMSLHLLELPVSKRLCFDGFVRLGNVHHYIQGVPIQDSSIEGYGDDQDPKITAYIRSELANNDPTYDIWYRLKEPTLQYRRFHDPFLWVAQLGKHVIDYMEVSLRSLNSFRSNFHLFLMERFRGHRDFEQWHAAFRNQSDFRVAVNAYIDYFFNQAYNLPNSEHLLDQPIWTDCMAKALTNTEPQADPQPTLATPHVYACFRDTYFGKQMQEMRPSSAVQTEKERRKRKLGFAKSRGPPASFSVDLSNLRCQPYGSEPVAVSDIIAYVPNETDTKVWRDTRSDWLAYVQRTKRLDNGVQRLFVLWIYRHYDTHMAKATYPFQNEVFLSDHCNCTGEELLSTEIKGKYDVDWSPKVIDSKRIFIRQTYNAQESAFVTVKDEHKTCRCQKERSTRMDMDNYRSGDTVYLQKSLHNQDILEPVIIQGADVKGSIIVRKLLRLGRDCAKLAKQAHRFSVASNELILTDAYEEAHISQIQRRCSIHFVPRLDVANDQIPFPYNRGGAGDFWFISMGLTRRDGKRQLIFLRQLPQSVKQCLEIGIDRKLRGISIFSGGGSLDRGLEDGGAVEFHTAIDTSLHAIRTQQANIKDSVRKKFCPYCGSVNDFLHSALEGGAKGIVRVGEVDMISAGCPCIAFSSLQKNPLGLQSLYNASLVSTFCSFVDLYRPLYGVFENVIDITSTSRGGVEVQNIFAQVVASLVSMGYQVNQCIMDAWNFGSPQQRSRLIVTIAAPGLSPIEQAWHTHGTPENTKQRSLGVLPSGVRYGGREHYPTPFDHVPASTVGLGLPNIGNGLTQTCIPYPDHRVPNLPTWQKRDLLKYIPRQPPGCGYKEAEERGLIPPHLQIIKDEERIGKSYRRIKAAGLVPTITTGISVGDAQNGANIHSHEPRTISLLDARRTQGWSDEEPIIGTLRDQYRIVGNGVDRKVAFAVGLGLLRAVE</sequence>
<feature type="non-terminal residue" evidence="11">
    <location>
        <position position="1012"/>
    </location>
</feature>
<evidence type="ECO:0000256" key="8">
    <source>
        <dbReference type="PROSITE-ProRule" id="PRU01016"/>
    </source>
</evidence>
<comment type="subcellular location">
    <subcellularLocation>
        <location evidence="1">Nucleus</location>
    </subcellularLocation>
</comment>